<reference evidence="2 3" key="1">
    <citation type="submission" date="2020-07" db="EMBL/GenBank/DDBJ databases">
        <title>Sequencing the genomes of 1000 actinobacteria strains.</title>
        <authorList>
            <person name="Klenk H.-P."/>
        </authorList>
    </citation>
    <scope>NUCLEOTIDE SEQUENCE [LARGE SCALE GENOMIC DNA]</scope>
    <source>
        <strain evidence="2 3">DSM 44749</strain>
    </source>
</reference>
<evidence type="ECO:0000256" key="1">
    <source>
        <dbReference type="SAM" id="MobiDB-lite"/>
    </source>
</evidence>
<dbReference type="Proteomes" id="UP000549695">
    <property type="component" value="Unassembled WGS sequence"/>
</dbReference>
<sequence>MLGSALDTVLDRTLVPGYSRIGYLLRRPGWSGDRADPPRGALTGRTALVTGAGGGLGEAIATGLVRLGATVHLLVRSRDKGAAAQDRILAAVPGLSRDRLPVQVCDLGELADVRAFATRFATEVDALDVLVHNAGLLPPERSETSEGNELTLAVHVLGPLLLTRLLTDTLAAGAERSGADSRVIIMSSGGMYAQPLRDDDLQFRTGDYGGTAAYARTKRMQVVLTGLLADELAPRHVTVHALHPGWARTPGVTGSLPLFDKVVGPVLRTPAQGADTAVWLAAAPSSAVGTGRFWHDRTPRPAHYLSRTRETPAQRERFRAEVDRLTG</sequence>
<dbReference type="Pfam" id="PF00106">
    <property type="entry name" value="adh_short"/>
    <property type="match status" value="1"/>
</dbReference>
<comment type="caution">
    <text evidence="2">The sequence shown here is derived from an EMBL/GenBank/DDBJ whole genome shotgun (WGS) entry which is preliminary data.</text>
</comment>
<dbReference type="AlphaFoldDB" id="A0A852WCT6"/>
<dbReference type="Gene3D" id="3.40.50.720">
    <property type="entry name" value="NAD(P)-binding Rossmann-like Domain"/>
    <property type="match status" value="1"/>
</dbReference>
<dbReference type="InterPro" id="IPR052992">
    <property type="entry name" value="SDR_member_12"/>
</dbReference>
<dbReference type="PANTHER" id="PTHR44656">
    <property type="entry name" value="DEHYDROGENASE/REDUCTASE SDR FAMILY MEMBER 12"/>
    <property type="match status" value="1"/>
</dbReference>
<dbReference type="PRINTS" id="PR00081">
    <property type="entry name" value="GDHRDH"/>
</dbReference>
<dbReference type="GeneID" id="98054495"/>
<dbReference type="InterPro" id="IPR002347">
    <property type="entry name" value="SDR_fam"/>
</dbReference>
<dbReference type="RefSeq" id="WP_253069096.1">
    <property type="nucleotide sequence ID" value="NZ_BAAAJZ010000007.1"/>
</dbReference>
<feature type="region of interest" description="Disordered" evidence="1">
    <location>
        <begin position="307"/>
        <end position="327"/>
    </location>
</feature>
<proteinExistence type="predicted"/>
<keyword evidence="3" id="KW-1185">Reference proteome</keyword>
<evidence type="ECO:0000313" key="3">
    <source>
        <dbReference type="Proteomes" id="UP000549695"/>
    </source>
</evidence>
<evidence type="ECO:0000313" key="2">
    <source>
        <dbReference type="EMBL" id="NYG04544.1"/>
    </source>
</evidence>
<name>A0A852WCT6_PSEA5</name>
<dbReference type="SUPFAM" id="SSF51735">
    <property type="entry name" value="NAD(P)-binding Rossmann-fold domains"/>
    <property type="match status" value="1"/>
</dbReference>
<dbReference type="PANTHER" id="PTHR44656:SF7">
    <property type="entry name" value="DEHYDROGENASE_REDUCTASE SDR FAMILY MEMBER 12"/>
    <property type="match status" value="1"/>
</dbReference>
<accession>A0A852WCT6</accession>
<dbReference type="InterPro" id="IPR036291">
    <property type="entry name" value="NAD(P)-bd_dom_sf"/>
</dbReference>
<protein>
    <submittedName>
        <fullName evidence="2">NAD(P)-dependent dehydrogenase (Short-subunit alcohol dehydrogenase family)</fullName>
    </submittedName>
</protein>
<gene>
    <name evidence="2" type="ORF">HDA37_004829</name>
</gene>
<organism evidence="2 3">
    <name type="scientific">Pseudonocardia alni</name>
    <name type="common">Amycolata alni</name>
    <dbReference type="NCBI Taxonomy" id="33907"/>
    <lineage>
        <taxon>Bacteria</taxon>
        <taxon>Bacillati</taxon>
        <taxon>Actinomycetota</taxon>
        <taxon>Actinomycetes</taxon>
        <taxon>Pseudonocardiales</taxon>
        <taxon>Pseudonocardiaceae</taxon>
        <taxon>Pseudonocardia</taxon>
    </lineage>
</organism>
<dbReference type="EMBL" id="JACCCZ010000001">
    <property type="protein sequence ID" value="NYG04544.1"/>
    <property type="molecule type" value="Genomic_DNA"/>
</dbReference>